<feature type="domain" description="ABC transporter" evidence="6">
    <location>
        <begin position="24"/>
        <end position="257"/>
    </location>
</feature>
<gene>
    <name evidence="7" type="ORF">ACFQ4B_14640</name>
</gene>
<evidence type="ECO:0000256" key="2">
    <source>
        <dbReference type="ARBA" id="ARBA00022448"/>
    </source>
</evidence>
<keyword evidence="8" id="KW-1185">Reference proteome</keyword>
<dbReference type="Pfam" id="PF00005">
    <property type="entry name" value="ABC_tran"/>
    <property type="match status" value="1"/>
</dbReference>
<accession>A0ABW3UM01</accession>
<evidence type="ECO:0000313" key="7">
    <source>
        <dbReference type="EMBL" id="MFD1221361.1"/>
    </source>
</evidence>
<evidence type="ECO:0000256" key="1">
    <source>
        <dbReference type="ARBA" id="ARBA00005417"/>
    </source>
</evidence>
<dbReference type="InterPro" id="IPR003439">
    <property type="entry name" value="ABC_transporter-like_ATP-bd"/>
</dbReference>
<dbReference type="SUPFAM" id="SSF52540">
    <property type="entry name" value="P-loop containing nucleoside triphosphate hydrolases"/>
    <property type="match status" value="1"/>
</dbReference>
<comment type="similarity">
    <text evidence="1">Belongs to the ABC transporter superfamily.</text>
</comment>
<dbReference type="PANTHER" id="PTHR42711:SF5">
    <property type="entry name" value="ABC TRANSPORTER ATP-BINDING PROTEIN NATA"/>
    <property type="match status" value="1"/>
</dbReference>
<evidence type="ECO:0000313" key="8">
    <source>
        <dbReference type="Proteomes" id="UP001597180"/>
    </source>
</evidence>
<dbReference type="RefSeq" id="WP_345589778.1">
    <property type="nucleotide sequence ID" value="NZ_BAABJG010000021.1"/>
</dbReference>
<dbReference type="PROSITE" id="PS50893">
    <property type="entry name" value="ABC_TRANSPORTER_2"/>
    <property type="match status" value="1"/>
</dbReference>
<dbReference type="EMBL" id="JBHTLU010000015">
    <property type="protein sequence ID" value="MFD1221361.1"/>
    <property type="molecule type" value="Genomic_DNA"/>
</dbReference>
<dbReference type="SMART" id="SM00382">
    <property type="entry name" value="AAA"/>
    <property type="match status" value="1"/>
</dbReference>
<proteinExistence type="inferred from homology"/>
<dbReference type="InterPro" id="IPR003593">
    <property type="entry name" value="AAA+_ATPase"/>
</dbReference>
<dbReference type="InterPro" id="IPR027417">
    <property type="entry name" value="P-loop_NTPase"/>
</dbReference>
<evidence type="ECO:0000259" key="6">
    <source>
        <dbReference type="PROSITE" id="PS50893"/>
    </source>
</evidence>
<evidence type="ECO:0000256" key="3">
    <source>
        <dbReference type="ARBA" id="ARBA00022741"/>
    </source>
</evidence>
<dbReference type="Gene3D" id="3.40.50.300">
    <property type="entry name" value="P-loop containing nucleotide triphosphate hydrolases"/>
    <property type="match status" value="1"/>
</dbReference>
<protein>
    <submittedName>
        <fullName evidence="7">ATP-binding cassette domain-containing protein</fullName>
    </submittedName>
</protein>
<comment type="caution">
    <text evidence="7">The sequence shown here is derived from an EMBL/GenBank/DDBJ whole genome shotgun (WGS) entry which is preliminary data.</text>
</comment>
<feature type="compositionally biased region" description="Basic and acidic residues" evidence="5">
    <location>
        <begin position="328"/>
        <end position="344"/>
    </location>
</feature>
<evidence type="ECO:0000256" key="4">
    <source>
        <dbReference type="ARBA" id="ARBA00022840"/>
    </source>
</evidence>
<dbReference type="InterPro" id="IPR050763">
    <property type="entry name" value="ABC_transporter_ATP-binding"/>
</dbReference>
<keyword evidence="3" id="KW-0547">Nucleotide-binding</keyword>
<dbReference type="GO" id="GO:0005524">
    <property type="term" value="F:ATP binding"/>
    <property type="evidence" value="ECO:0007669"/>
    <property type="project" value="UniProtKB-KW"/>
</dbReference>
<dbReference type="PANTHER" id="PTHR42711">
    <property type="entry name" value="ABC TRANSPORTER ATP-BINDING PROTEIN"/>
    <property type="match status" value="1"/>
</dbReference>
<organism evidence="7 8">
    <name type="scientific">Paenibacillus vulneris</name>
    <dbReference type="NCBI Taxonomy" id="1133364"/>
    <lineage>
        <taxon>Bacteria</taxon>
        <taxon>Bacillati</taxon>
        <taxon>Bacillota</taxon>
        <taxon>Bacilli</taxon>
        <taxon>Bacillales</taxon>
        <taxon>Paenibacillaceae</taxon>
        <taxon>Paenibacillus</taxon>
    </lineage>
</organism>
<feature type="region of interest" description="Disordered" evidence="5">
    <location>
        <begin position="328"/>
        <end position="353"/>
    </location>
</feature>
<keyword evidence="2" id="KW-0813">Transport</keyword>
<keyword evidence="4 7" id="KW-0067">ATP-binding</keyword>
<evidence type="ECO:0000256" key="5">
    <source>
        <dbReference type="SAM" id="MobiDB-lite"/>
    </source>
</evidence>
<dbReference type="Proteomes" id="UP001597180">
    <property type="component" value="Unassembled WGS sequence"/>
</dbReference>
<sequence>MKVIQADGLSKAFAIKQKEAGVAGSLRSLFRPRYTEKAAVLGIDLTVEAGETLAFLGPNGAGKSTTIKMLTGILHPSGGSAKVLGMCPWKERSRLAYHIGSVFGQKSQLWYHLPPIDTFELMSRIYELKRDDYRNRRDDLVRRFELEPYLHTPVRKLSLGERMRCEIAAALLHRPGIVFLDEPTIGLDVIVKQKIRELIVELNREEGTTIFLTSHDAGDIEQLCKRAIVINHGQVILDDHVERMKKELLTEKTIQLKLQEPGEPFQFPGVKLISQGAAEMRLSVDTTTANLEKVLSHIVTHYRVVDVTIEDPPMEQIISHIYAREAKYGSRDDGGEPHEARGVEPEYSGQRQG</sequence>
<name>A0ABW3UM01_9BACL</name>
<reference evidence="8" key="1">
    <citation type="journal article" date="2019" name="Int. J. Syst. Evol. Microbiol.">
        <title>The Global Catalogue of Microorganisms (GCM) 10K type strain sequencing project: providing services to taxonomists for standard genome sequencing and annotation.</title>
        <authorList>
            <consortium name="The Broad Institute Genomics Platform"/>
            <consortium name="The Broad Institute Genome Sequencing Center for Infectious Disease"/>
            <person name="Wu L."/>
            <person name="Ma J."/>
        </authorList>
    </citation>
    <scope>NUCLEOTIDE SEQUENCE [LARGE SCALE GENOMIC DNA]</scope>
    <source>
        <strain evidence="8">CCUG 53270</strain>
    </source>
</reference>